<keyword evidence="10" id="KW-1185">Reference proteome</keyword>
<feature type="transmembrane region" description="Helical" evidence="6">
    <location>
        <begin position="712"/>
        <end position="732"/>
    </location>
</feature>
<dbReference type="InterPro" id="IPR003838">
    <property type="entry name" value="ABC3_permease_C"/>
</dbReference>
<sequence>MKQLFNLKSYIIFLSRNKVYTAINVFGLSISLMFVLLIGIYTWQEYSVNKQFPKADRIFVYAVEAHGNKFSGGHWKLQEHFRSRYPEIESSCALGGTGEVGYIMKDGDRKQYKTTFTDSTFFDIFDIPFVCGSKRQALADRLSAVVSEEFANSLFGSPEKALGQQLNMEDTLRFRISGVIPKIMNSSLPSSDIYIRYENVGLFNPALTSDGLNNATGAEVIFLAKPNTDLLSKVKDMNAFQKQFFWFFQLKDTNIKSFFIPFNKYYFAGISSSSGTLKTGDGKLVKILFVVGLVILLFAIFNYINLTTAQSNRRAREMATRRLMGAQRKGVIGKLIIESCVLCLISMLVAILLVYVVTPYVGKLLNTELQLAWLIHPVSILLNIVFILIVALLAGLIPATIISRARPIDIVRGTFRLAHKHTFSKMFIIVQNTITIVLIAATFTMSHQIHHMITLSRGFNTTGLIEVPVSMSDKTLMERWFNQLQHLTSIKNVTACAGTPYSGGNNETFDLNNKTISKQELIGDKEYMKIFGLGLERADATDKKEKVYVNKQMLAEEGLPANSRYYYSGKERIPIDGILKDFHIRGLESLQHPLCLRILDRKDFRSWSTVIQIQGNPVIAYQDVQRVFEEVFKTPLELDNPYIDQQIAAEYQSETRIATIVQLFSFIAILISLLGLIAMSTYFIQQRSKEIAVRKVFGSTSNQIRRGLIRTFLHYVLIAFAISVPTIWYFMSSWISQYTYRITWWPWIIVAGIIVLIISFSAVAVQSYMASNENPVKHIKDNQ</sequence>
<dbReference type="Pfam" id="PF12704">
    <property type="entry name" value="MacB_PCD"/>
    <property type="match status" value="1"/>
</dbReference>
<dbReference type="PATRIC" id="fig|1081904.3.peg.1988"/>
<comment type="caution">
    <text evidence="9">The sequence shown here is derived from an EMBL/GenBank/DDBJ whole genome shotgun (WGS) entry which is preliminary data.</text>
</comment>
<feature type="domain" description="ABC3 transporter permease C-terminal" evidence="7">
    <location>
        <begin position="663"/>
        <end position="775"/>
    </location>
</feature>
<feature type="domain" description="ABC3 transporter permease C-terminal" evidence="7">
    <location>
        <begin position="290"/>
        <end position="405"/>
    </location>
</feature>
<keyword evidence="4 6" id="KW-1133">Transmembrane helix</keyword>
<evidence type="ECO:0000259" key="8">
    <source>
        <dbReference type="Pfam" id="PF12704"/>
    </source>
</evidence>
<evidence type="ECO:0000256" key="3">
    <source>
        <dbReference type="ARBA" id="ARBA00022692"/>
    </source>
</evidence>
<feature type="transmembrane region" description="Helical" evidence="6">
    <location>
        <begin position="423"/>
        <end position="445"/>
    </location>
</feature>
<evidence type="ECO:0000256" key="4">
    <source>
        <dbReference type="ARBA" id="ARBA00022989"/>
    </source>
</evidence>
<evidence type="ECO:0000313" key="10">
    <source>
        <dbReference type="Proteomes" id="UP000016600"/>
    </source>
</evidence>
<dbReference type="PANTHER" id="PTHR30572">
    <property type="entry name" value="MEMBRANE COMPONENT OF TRANSPORTER-RELATED"/>
    <property type="match status" value="1"/>
</dbReference>
<dbReference type="EMBL" id="AWET01000044">
    <property type="protein sequence ID" value="ERJ99127.1"/>
    <property type="molecule type" value="Genomic_DNA"/>
</dbReference>
<feature type="transmembrane region" description="Helical" evidence="6">
    <location>
        <begin position="744"/>
        <end position="765"/>
    </location>
</feature>
<feature type="transmembrane region" description="Helical" evidence="6">
    <location>
        <begin position="21"/>
        <end position="43"/>
    </location>
</feature>
<name>U2L3N1_9BACT</name>
<dbReference type="Proteomes" id="UP000016600">
    <property type="component" value="Unassembled WGS sequence"/>
</dbReference>
<organism evidence="9 10">
    <name type="scientific">Hoylesella pleuritidis F0068</name>
    <dbReference type="NCBI Taxonomy" id="1081904"/>
    <lineage>
        <taxon>Bacteria</taxon>
        <taxon>Pseudomonadati</taxon>
        <taxon>Bacteroidota</taxon>
        <taxon>Bacteroidia</taxon>
        <taxon>Bacteroidales</taxon>
        <taxon>Prevotellaceae</taxon>
        <taxon>Hoylesella</taxon>
    </lineage>
</organism>
<evidence type="ECO:0000256" key="1">
    <source>
        <dbReference type="ARBA" id="ARBA00004651"/>
    </source>
</evidence>
<feature type="transmembrane region" description="Helical" evidence="6">
    <location>
        <begin position="331"/>
        <end position="358"/>
    </location>
</feature>
<evidence type="ECO:0000256" key="5">
    <source>
        <dbReference type="ARBA" id="ARBA00023136"/>
    </source>
</evidence>
<feature type="transmembrane region" description="Helical" evidence="6">
    <location>
        <begin position="287"/>
        <end position="306"/>
    </location>
</feature>
<gene>
    <name evidence="9" type="ORF">HMPREF1218_1211</name>
</gene>
<dbReference type="RefSeq" id="WP_021584583.1">
    <property type="nucleotide sequence ID" value="NZ_AWET01000044.1"/>
</dbReference>
<dbReference type="InterPro" id="IPR025857">
    <property type="entry name" value="MacB_PCD"/>
</dbReference>
<feature type="transmembrane region" description="Helical" evidence="6">
    <location>
        <begin position="663"/>
        <end position="684"/>
    </location>
</feature>
<keyword evidence="5 6" id="KW-0472">Membrane</keyword>
<feature type="transmembrane region" description="Helical" evidence="6">
    <location>
        <begin position="378"/>
        <end position="402"/>
    </location>
</feature>
<dbReference type="Pfam" id="PF02687">
    <property type="entry name" value="FtsX"/>
    <property type="match status" value="2"/>
</dbReference>
<keyword evidence="3 6" id="KW-0812">Transmembrane</keyword>
<protein>
    <submittedName>
        <fullName evidence="9">MacB-like periplasmic core domain protein</fullName>
    </submittedName>
</protein>
<feature type="domain" description="MacB-like periplasmic core" evidence="8">
    <location>
        <begin position="21"/>
        <end position="229"/>
    </location>
</feature>
<comment type="subcellular location">
    <subcellularLocation>
        <location evidence="1">Cell membrane</location>
        <topology evidence="1">Multi-pass membrane protein</topology>
    </subcellularLocation>
</comment>
<dbReference type="InterPro" id="IPR050250">
    <property type="entry name" value="Macrolide_Exporter_MacB"/>
</dbReference>
<dbReference type="GO" id="GO:0005886">
    <property type="term" value="C:plasma membrane"/>
    <property type="evidence" value="ECO:0007669"/>
    <property type="project" value="UniProtKB-SubCell"/>
</dbReference>
<proteinExistence type="predicted"/>
<evidence type="ECO:0000256" key="2">
    <source>
        <dbReference type="ARBA" id="ARBA00022475"/>
    </source>
</evidence>
<accession>U2L3N1</accession>
<evidence type="ECO:0000313" key="9">
    <source>
        <dbReference type="EMBL" id="ERJ99127.1"/>
    </source>
</evidence>
<evidence type="ECO:0000259" key="7">
    <source>
        <dbReference type="Pfam" id="PF02687"/>
    </source>
</evidence>
<reference evidence="9 10" key="1">
    <citation type="submission" date="2013-08" db="EMBL/GenBank/DDBJ databases">
        <authorList>
            <person name="Durkin A.S."/>
            <person name="Haft D.R."/>
            <person name="McCorrison J."/>
            <person name="Torralba M."/>
            <person name="Gillis M."/>
            <person name="Haft D.H."/>
            <person name="Methe B."/>
            <person name="Sutton G."/>
            <person name="Nelson K.E."/>
        </authorList>
    </citation>
    <scope>NUCLEOTIDE SEQUENCE [LARGE SCALE GENOMIC DNA]</scope>
    <source>
        <strain evidence="9 10">F0068</strain>
    </source>
</reference>
<keyword evidence="2" id="KW-1003">Cell membrane</keyword>
<dbReference type="AlphaFoldDB" id="U2L3N1"/>
<dbReference type="PANTHER" id="PTHR30572:SF18">
    <property type="entry name" value="ABC-TYPE MACROLIDE FAMILY EXPORT SYSTEM PERMEASE COMPONENT 2"/>
    <property type="match status" value="1"/>
</dbReference>
<evidence type="ECO:0000256" key="6">
    <source>
        <dbReference type="SAM" id="Phobius"/>
    </source>
</evidence>
<dbReference type="GO" id="GO:0022857">
    <property type="term" value="F:transmembrane transporter activity"/>
    <property type="evidence" value="ECO:0007669"/>
    <property type="project" value="TreeGrafter"/>
</dbReference>